<evidence type="ECO:0000313" key="2">
    <source>
        <dbReference type="EMBL" id="PIE33396.1"/>
    </source>
</evidence>
<dbReference type="EMBL" id="PDSK01000099">
    <property type="protein sequence ID" value="PIE33396.1"/>
    <property type="molecule type" value="Genomic_DNA"/>
</dbReference>
<accession>A0A2G6KCH5</accession>
<evidence type="ECO:0000256" key="1">
    <source>
        <dbReference type="SAM" id="MobiDB-lite"/>
    </source>
</evidence>
<sequence length="64" mass="7538">MIDFLTLSSENSNHNLLSKGDRHRRNSKFDVFLMEIRSKAPVERFAFFCNLCTLKGLSDRQQHH</sequence>
<proteinExistence type="predicted"/>
<dbReference type="Proteomes" id="UP000230821">
    <property type="component" value="Unassembled WGS sequence"/>
</dbReference>
<name>A0A2G6KCH5_9BACT</name>
<reference evidence="2 3" key="1">
    <citation type="submission" date="2017-10" db="EMBL/GenBank/DDBJ databases">
        <title>Novel microbial diversity and functional potential in the marine mammal oral microbiome.</title>
        <authorList>
            <person name="Dudek N.K."/>
            <person name="Sun C.L."/>
            <person name="Burstein D."/>
            <person name="Kantor R.S."/>
            <person name="Aliaga Goltsman D.S."/>
            <person name="Bik E.M."/>
            <person name="Thomas B.C."/>
            <person name="Banfield J.F."/>
            <person name="Relman D.A."/>
        </authorList>
    </citation>
    <scope>NUCLEOTIDE SEQUENCE [LARGE SCALE GENOMIC DNA]</scope>
    <source>
        <strain evidence="2">DOLJORAL78_47_16</strain>
    </source>
</reference>
<comment type="caution">
    <text evidence="2">The sequence shown here is derived from an EMBL/GenBank/DDBJ whole genome shotgun (WGS) entry which is preliminary data.</text>
</comment>
<organism evidence="2 3">
    <name type="scientific">candidate division KSB3 bacterium</name>
    <dbReference type="NCBI Taxonomy" id="2044937"/>
    <lineage>
        <taxon>Bacteria</taxon>
        <taxon>candidate division KSB3</taxon>
    </lineage>
</organism>
<dbReference type="AlphaFoldDB" id="A0A2G6KCH5"/>
<protein>
    <submittedName>
        <fullName evidence="2">Uncharacterized protein</fullName>
    </submittedName>
</protein>
<evidence type="ECO:0000313" key="3">
    <source>
        <dbReference type="Proteomes" id="UP000230821"/>
    </source>
</evidence>
<feature type="compositionally biased region" description="Low complexity" evidence="1">
    <location>
        <begin position="1"/>
        <end position="18"/>
    </location>
</feature>
<feature type="region of interest" description="Disordered" evidence="1">
    <location>
        <begin position="1"/>
        <end position="21"/>
    </location>
</feature>
<gene>
    <name evidence="2" type="ORF">CSA56_12005</name>
</gene>